<accession>A0A1C3RF72</accession>
<gene>
    <name evidence="1" type="ORF">MTBPR1_140023</name>
</gene>
<organism evidence="1 2">
    <name type="scientific">Candidatus Terasakiella magnetica</name>
    <dbReference type="NCBI Taxonomy" id="1867952"/>
    <lineage>
        <taxon>Bacteria</taxon>
        <taxon>Pseudomonadati</taxon>
        <taxon>Pseudomonadota</taxon>
        <taxon>Alphaproteobacteria</taxon>
        <taxon>Rhodospirillales</taxon>
        <taxon>Terasakiellaceae</taxon>
        <taxon>Terasakiella</taxon>
    </lineage>
</organism>
<evidence type="ECO:0000313" key="1">
    <source>
        <dbReference type="EMBL" id="SCA55905.1"/>
    </source>
</evidence>
<keyword evidence="2" id="KW-1185">Reference proteome</keyword>
<dbReference type="AlphaFoldDB" id="A0A1C3RF72"/>
<evidence type="ECO:0000313" key="2">
    <source>
        <dbReference type="Proteomes" id="UP000231658"/>
    </source>
</evidence>
<name>A0A1C3RF72_9PROT</name>
<dbReference type="Proteomes" id="UP000231658">
    <property type="component" value="Unassembled WGS sequence"/>
</dbReference>
<sequence>MTSSVWKLKRNQNLADTPSVNTQRLIDPLNKLRNHHTETGNAYILVLLRSTHFDVGFFFCLTIPSFQF</sequence>
<proteinExistence type="predicted"/>
<protein>
    <submittedName>
        <fullName evidence="1">Uncharacterized protein</fullName>
    </submittedName>
</protein>
<dbReference type="EMBL" id="FLYE01000006">
    <property type="protein sequence ID" value="SCA55905.1"/>
    <property type="molecule type" value="Genomic_DNA"/>
</dbReference>
<reference evidence="1 2" key="1">
    <citation type="submission" date="2016-07" db="EMBL/GenBank/DDBJ databases">
        <authorList>
            <person name="Lefevre C.T."/>
        </authorList>
    </citation>
    <scope>NUCLEOTIDE SEQUENCE [LARGE SCALE GENOMIC DNA]</scope>
    <source>
        <strain evidence="1">PR1</strain>
    </source>
</reference>